<reference evidence="4 5" key="1">
    <citation type="submission" date="2017-10" db="EMBL/GenBank/DDBJ databases">
        <title>The new phylogeny of genus Mycobacterium.</title>
        <authorList>
            <person name="Tortoli E."/>
            <person name="Trovato A."/>
            <person name="Cirillo D.M."/>
        </authorList>
    </citation>
    <scope>NUCLEOTIDE SEQUENCE [LARGE SCALE GENOMIC DNA]</scope>
    <source>
        <strain evidence="4 5">CCUG37673</strain>
    </source>
</reference>
<reference evidence="3" key="3">
    <citation type="submission" date="2020-02" db="EMBL/GenBank/DDBJ databases">
        <authorList>
            <person name="Matsumoto Y."/>
            <person name="Motooka D."/>
            <person name="Nakamura S."/>
        </authorList>
    </citation>
    <scope>NUCLEOTIDE SEQUENCE</scope>
    <source>
        <strain evidence="3">JCM 6377</strain>
    </source>
</reference>
<protein>
    <recommendedName>
        <fullName evidence="7">Short-chain dehydrogenase</fullName>
    </recommendedName>
</protein>
<dbReference type="InterPro" id="IPR002347">
    <property type="entry name" value="SDR_fam"/>
</dbReference>
<dbReference type="PANTHER" id="PTHR43899:SF13">
    <property type="entry name" value="RH59310P"/>
    <property type="match status" value="1"/>
</dbReference>
<dbReference type="EMBL" id="PDCP01000097">
    <property type="protein sequence ID" value="PEG33707.1"/>
    <property type="molecule type" value="Genomic_DNA"/>
</dbReference>
<dbReference type="InterPro" id="IPR036291">
    <property type="entry name" value="NAD(P)-bd_dom_sf"/>
</dbReference>
<dbReference type="Pfam" id="PF00106">
    <property type="entry name" value="adh_short"/>
    <property type="match status" value="1"/>
</dbReference>
<accession>A0A2A7MQB6</accession>
<dbReference type="InterPro" id="IPR051019">
    <property type="entry name" value="VLCFA-Steroid_DH"/>
</dbReference>
<dbReference type="SUPFAM" id="SSF51735">
    <property type="entry name" value="NAD(P)-binding Rossmann-fold domains"/>
    <property type="match status" value="1"/>
</dbReference>
<name>A0A2A7MQB6_MYCAG</name>
<evidence type="ECO:0000313" key="3">
    <source>
        <dbReference type="EMBL" id="GFG51333.1"/>
    </source>
</evidence>
<organism evidence="4 5">
    <name type="scientific">Mycolicibacterium agri</name>
    <name type="common">Mycobacterium agri</name>
    <dbReference type="NCBI Taxonomy" id="36811"/>
    <lineage>
        <taxon>Bacteria</taxon>
        <taxon>Bacillati</taxon>
        <taxon>Actinomycetota</taxon>
        <taxon>Actinomycetes</taxon>
        <taxon>Mycobacteriales</taxon>
        <taxon>Mycobacteriaceae</taxon>
        <taxon>Mycolicibacterium</taxon>
    </lineage>
</organism>
<evidence type="ECO:0000313" key="5">
    <source>
        <dbReference type="Proteomes" id="UP000220914"/>
    </source>
</evidence>
<dbReference type="Proteomes" id="UP000220914">
    <property type="component" value="Unassembled WGS sequence"/>
</dbReference>
<comment type="caution">
    <text evidence="4">The sequence shown here is derived from an EMBL/GenBank/DDBJ whole genome shotgun (WGS) entry which is preliminary data.</text>
</comment>
<dbReference type="EMBL" id="BLKS01000001">
    <property type="protein sequence ID" value="GFG51333.1"/>
    <property type="molecule type" value="Genomic_DNA"/>
</dbReference>
<dbReference type="GO" id="GO:0016491">
    <property type="term" value="F:oxidoreductase activity"/>
    <property type="evidence" value="ECO:0007669"/>
    <property type="project" value="UniProtKB-KW"/>
</dbReference>
<dbReference type="Gene3D" id="3.40.50.720">
    <property type="entry name" value="NAD(P)-binding Rossmann-like Domain"/>
    <property type="match status" value="1"/>
</dbReference>
<keyword evidence="2" id="KW-0560">Oxidoreductase</keyword>
<evidence type="ECO:0000256" key="2">
    <source>
        <dbReference type="ARBA" id="ARBA00023002"/>
    </source>
</evidence>
<evidence type="ECO:0000313" key="4">
    <source>
        <dbReference type="EMBL" id="PEG33707.1"/>
    </source>
</evidence>
<comment type="similarity">
    <text evidence="1">Belongs to the short-chain dehydrogenases/reductases (SDR) family.</text>
</comment>
<proteinExistence type="inferred from homology"/>
<dbReference type="PANTHER" id="PTHR43899">
    <property type="entry name" value="RH59310P"/>
    <property type="match status" value="1"/>
</dbReference>
<evidence type="ECO:0000313" key="6">
    <source>
        <dbReference type="Proteomes" id="UP000465302"/>
    </source>
</evidence>
<dbReference type="RefSeq" id="WP_097944177.1">
    <property type="nucleotide sequence ID" value="NZ_BLKS01000001.1"/>
</dbReference>
<evidence type="ECO:0000256" key="1">
    <source>
        <dbReference type="ARBA" id="ARBA00006484"/>
    </source>
</evidence>
<dbReference type="OrthoDB" id="9797538at2"/>
<dbReference type="Proteomes" id="UP000465302">
    <property type="component" value="Unassembled WGS sequence"/>
</dbReference>
<gene>
    <name evidence="4" type="ORF">CQY20_29440</name>
    <name evidence="3" type="ORF">MAGR_27740</name>
</gene>
<keyword evidence="5" id="KW-1185">Reference proteome</keyword>
<reference evidence="3 6" key="2">
    <citation type="journal article" date="2019" name="Emerg. Microbes Infect.">
        <title>Comprehensive subspecies identification of 175 nontuberculous mycobacteria species based on 7547 genomic profiles.</title>
        <authorList>
            <person name="Matsumoto Y."/>
            <person name="Kinjo T."/>
            <person name="Motooka D."/>
            <person name="Nabeya D."/>
            <person name="Jung N."/>
            <person name="Uechi K."/>
            <person name="Horii T."/>
            <person name="Iida T."/>
            <person name="Fujita J."/>
            <person name="Nakamura S."/>
        </authorList>
    </citation>
    <scope>NUCLEOTIDE SEQUENCE [LARGE SCALE GENOMIC DNA]</scope>
    <source>
        <strain evidence="3 6">JCM 6377</strain>
    </source>
</reference>
<dbReference type="AlphaFoldDB" id="A0A2A7MQB6"/>
<evidence type="ECO:0008006" key="7">
    <source>
        <dbReference type="Google" id="ProtNLM"/>
    </source>
</evidence>
<sequence>MTSFAKRYGSWAVVAGASEGLGEAFARDCARRGLNVAVIARRVELARRLADDIASTAGVQTRAMRADLASRDDLDHIVADLADLDVGLLIYNAAFSVVGPFWNFDVDTHLKEILNDVVKRPQQ</sequence>